<feature type="transmembrane region" description="Helical" evidence="1">
    <location>
        <begin position="132"/>
        <end position="158"/>
    </location>
</feature>
<dbReference type="Proteomes" id="UP000315389">
    <property type="component" value="Unassembled WGS sequence"/>
</dbReference>
<evidence type="ECO:0000313" key="3">
    <source>
        <dbReference type="EMBL" id="TQL64128.1"/>
    </source>
</evidence>
<evidence type="ECO:0000259" key="2">
    <source>
        <dbReference type="Pfam" id="PF14340"/>
    </source>
</evidence>
<feature type="transmembrane region" description="Helical" evidence="1">
    <location>
        <begin position="59"/>
        <end position="85"/>
    </location>
</feature>
<gene>
    <name evidence="3" type="ORF">FB461_0619</name>
</gene>
<protein>
    <submittedName>
        <fullName evidence="3">Uncharacterized protein DUF4395</fullName>
    </submittedName>
</protein>
<dbReference type="AlphaFoldDB" id="A0A542ZUU1"/>
<feature type="transmembrane region" description="Helical" evidence="1">
    <location>
        <begin position="21"/>
        <end position="39"/>
    </location>
</feature>
<dbReference type="RefSeq" id="WP_142118849.1">
    <property type="nucleotide sequence ID" value="NZ_BAAASV010000003.1"/>
</dbReference>
<evidence type="ECO:0000313" key="4">
    <source>
        <dbReference type="Proteomes" id="UP000315389"/>
    </source>
</evidence>
<accession>A0A542ZUU1</accession>
<keyword evidence="1" id="KW-0812">Transmembrane</keyword>
<name>A0A542ZUU1_RARFA</name>
<keyword evidence="1" id="KW-0472">Membrane</keyword>
<dbReference type="InterPro" id="IPR025508">
    <property type="entry name" value="DUF4395"/>
</dbReference>
<comment type="caution">
    <text evidence="3">The sequence shown here is derived from an EMBL/GenBank/DDBJ whole genome shotgun (WGS) entry which is preliminary data.</text>
</comment>
<dbReference type="EMBL" id="VFOS01000001">
    <property type="protein sequence ID" value="TQL64128.1"/>
    <property type="molecule type" value="Genomic_DNA"/>
</dbReference>
<reference evidence="3 4" key="1">
    <citation type="submission" date="2019-06" db="EMBL/GenBank/DDBJ databases">
        <title>Sequencing the genomes of 1000 actinobacteria strains.</title>
        <authorList>
            <person name="Klenk H.-P."/>
        </authorList>
    </citation>
    <scope>NUCLEOTIDE SEQUENCE [LARGE SCALE GENOMIC DNA]</scope>
    <source>
        <strain evidence="3 4">DSM 4813</strain>
    </source>
</reference>
<keyword evidence="4" id="KW-1185">Reference proteome</keyword>
<feature type="transmembrane region" description="Helical" evidence="1">
    <location>
        <begin position="106"/>
        <end position="126"/>
    </location>
</feature>
<keyword evidence="1" id="KW-1133">Transmembrane helix</keyword>
<proteinExistence type="predicted"/>
<dbReference type="Pfam" id="PF14340">
    <property type="entry name" value="DUF4395"/>
    <property type="match status" value="1"/>
</dbReference>
<organism evidence="3 4">
    <name type="scientific">Rarobacter faecitabidus</name>
    <dbReference type="NCBI Taxonomy" id="13243"/>
    <lineage>
        <taxon>Bacteria</taxon>
        <taxon>Bacillati</taxon>
        <taxon>Actinomycetota</taxon>
        <taxon>Actinomycetes</taxon>
        <taxon>Micrococcales</taxon>
        <taxon>Rarobacteraceae</taxon>
        <taxon>Rarobacter</taxon>
    </lineage>
</organism>
<evidence type="ECO:0000256" key="1">
    <source>
        <dbReference type="SAM" id="Phobius"/>
    </source>
</evidence>
<sequence length="173" mass="18115">MSTETTTKSRPKAIDSRAPRFAAAITATLLVVAVFLAAIGNSPTAGEAGTGALATDPGFILLAVIAVLFAWSYTSPATAPWGVLFRKAVQPRISAPTQFEDPRPPRFSQLVGLIVVAAGLVLHLVAVPWALVIFGAAAFVAAFLNAAFGFCLGCKLYLILVRVRVIRPATPLV</sequence>
<feature type="domain" description="DUF4395" evidence="2">
    <location>
        <begin position="14"/>
        <end position="162"/>
    </location>
</feature>
<dbReference type="OrthoDB" id="345402at2"/>